<dbReference type="Gene3D" id="2.30.110.10">
    <property type="entry name" value="Electron Transport, Fmn-binding Protein, Chain A"/>
    <property type="match status" value="1"/>
</dbReference>
<dbReference type="EMBL" id="MWQN01000004">
    <property type="protein sequence ID" value="OPC77350.1"/>
    <property type="molecule type" value="Genomic_DNA"/>
</dbReference>
<name>A0A1T3NKV4_9ACTN</name>
<dbReference type="InterPro" id="IPR011576">
    <property type="entry name" value="Pyridox_Oxase_N"/>
</dbReference>
<protein>
    <recommendedName>
        <fullName evidence="1">Pyridoxamine 5'-phosphate oxidase N-terminal domain-containing protein</fullName>
    </recommendedName>
</protein>
<gene>
    <name evidence="2" type="ORF">B4N89_43305</name>
</gene>
<sequence length="186" mass="20787">MPRRISQPTEVHVSLSDEDLRVIAGDVLRSVRYLTLGTASRGGQSWMTPLAHAWDFEDHFYWISAADARHSRNIEENPAVSVLAYDLGTTGTDQALFGSGTARPLTDDEVAEGCAVYYARRYPDPEVRVKRERPADDFRGASPNRLYRARIDAYSLLHPDGHPVHGGLVSHRVTVPFSTAQLRRTD</sequence>
<dbReference type="Pfam" id="PF01243">
    <property type="entry name" value="PNPOx_N"/>
    <property type="match status" value="1"/>
</dbReference>
<dbReference type="Proteomes" id="UP000190037">
    <property type="component" value="Unassembled WGS sequence"/>
</dbReference>
<feature type="domain" description="Pyridoxamine 5'-phosphate oxidase N-terminal" evidence="1">
    <location>
        <begin position="27"/>
        <end position="124"/>
    </location>
</feature>
<evidence type="ECO:0000313" key="3">
    <source>
        <dbReference type="Proteomes" id="UP000190037"/>
    </source>
</evidence>
<proteinExistence type="predicted"/>
<comment type="caution">
    <text evidence="2">The sequence shown here is derived from an EMBL/GenBank/DDBJ whole genome shotgun (WGS) entry which is preliminary data.</text>
</comment>
<organism evidence="2 3">
    <name type="scientific">Embleya scabrispora</name>
    <dbReference type="NCBI Taxonomy" id="159449"/>
    <lineage>
        <taxon>Bacteria</taxon>
        <taxon>Bacillati</taxon>
        <taxon>Actinomycetota</taxon>
        <taxon>Actinomycetes</taxon>
        <taxon>Kitasatosporales</taxon>
        <taxon>Streptomycetaceae</taxon>
        <taxon>Embleya</taxon>
    </lineage>
</organism>
<keyword evidence="3" id="KW-1185">Reference proteome</keyword>
<reference evidence="2 3" key="1">
    <citation type="submission" date="2017-03" db="EMBL/GenBank/DDBJ databases">
        <title>Draft genome sequence of Streptomyces scabrisporus NF3, endophyte isolated from Amphipterygium adstringens.</title>
        <authorList>
            <person name="Vazquez M."/>
            <person name="Ceapa C.D."/>
            <person name="Rodriguez Luna D."/>
            <person name="Sanchez Esquivel S."/>
        </authorList>
    </citation>
    <scope>NUCLEOTIDE SEQUENCE [LARGE SCALE GENOMIC DNA]</scope>
    <source>
        <strain evidence="2 3">NF3</strain>
    </source>
</reference>
<dbReference type="AlphaFoldDB" id="A0A1T3NKV4"/>
<evidence type="ECO:0000313" key="2">
    <source>
        <dbReference type="EMBL" id="OPC77350.1"/>
    </source>
</evidence>
<dbReference type="SUPFAM" id="SSF50475">
    <property type="entry name" value="FMN-binding split barrel"/>
    <property type="match status" value="1"/>
</dbReference>
<dbReference type="InterPro" id="IPR012349">
    <property type="entry name" value="Split_barrel_FMN-bd"/>
</dbReference>
<dbReference type="STRING" id="159449.B4N89_43305"/>
<accession>A0A1T3NKV4</accession>
<evidence type="ECO:0000259" key="1">
    <source>
        <dbReference type="Pfam" id="PF01243"/>
    </source>
</evidence>